<protein>
    <submittedName>
        <fullName evidence="2">Cellulose biosynthesis protein BcsQ</fullName>
    </submittedName>
</protein>
<name>A0A7W4UK24_9CELL</name>
<sequence length="284" mass="29541">MGKTSLSSNVAGLAAAGGLRTLVVDLDPQGNVARDFGLEPDDGRDLLTALVTSGPLPVRPGVRDGLDVVLSGQEVADVSLLAQSRQARGGVRLAETLHSALAAIEDDYDLIVIDSPPGERVLVEAALGVAQAVVVPTRADAGSLDGLEVVAKRLAAAWEHNPDVRLAGVVLFGIGARTGAVEAEVRATIRSILGESAPIFDARIRHAEVAAYDARNAGLLVHELEGAAAEGRRARLAALRTGDAVHSNVRVRNASGLADDYEALTREILTRLAAIEQEVSADAR</sequence>
<reference evidence="2 3" key="1">
    <citation type="submission" date="2020-08" db="EMBL/GenBank/DDBJ databases">
        <title>The Agave Microbiome: Exploring the role of microbial communities in plant adaptations to desert environments.</title>
        <authorList>
            <person name="Partida-Martinez L.P."/>
        </authorList>
    </citation>
    <scope>NUCLEOTIDE SEQUENCE [LARGE SCALE GENOMIC DNA]</scope>
    <source>
        <strain evidence="2 3">RAS26</strain>
    </source>
</reference>
<evidence type="ECO:0000259" key="1">
    <source>
        <dbReference type="Pfam" id="PF13614"/>
    </source>
</evidence>
<dbReference type="PANTHER" id="PTHR13696">
    <property type="entry name" value="P-LOOP CONTAINING NUCLEOSIDE TRIPHOSPHATE HYDROLASE"/>
    <property type="match status" value="1"/>
</dbReference>
<gene>
    <name evidence="2" type="ORF">FHR80_004521</name>
</gene>
<dbReference type="SUPFAM" id="SSF52540">
    <property type="entry name" value="P-loop containing nucleoside triphosphate hydrolases"/>
    <property type="match status" value="1"/>
</dbReference>
<feature type="domain" description="AAA" evidence="1">
    <location>
        <begin position="2"/>
        <end position="157"/>
    </location>
</feature>
<dbReference type="CDD" id="cd02042">
    <property type="entry name" value="ParAB_family"/>
    <property type="match status" value="1"/>
</dbReference>
<dbReference type="Proteomes" id="UP000518206">
    <property type="component" value="Unassembled WGS sequence"/>
</dbReference>
<dbReference type="AlphaFoldDB" id="A0A7W4UK24"/>
<dbReference type="InterPro" id="IPR050678">
    <property type="entry name" value="DNA_Partitioning_ATPase"/>
</dbReference>
<dbReference type="EMBL" id="JACHVX010000012">
    <property type="protein sequence ID" value="MBB2925574.1"/>
    <property type="molecule type" value="Genomic_DNA"/>
</dbReference>
<dbReference type="Pfam" id="PF13614">
    <property type="entry name" value="AAA_31"/>
    <property type="match status" value="1"/>
</dbReference>
<comment type="caution">
    <text evidence="2">The sequence shown here is derived from an EMBL/GenBank/DDBJ whole genome shotgun (WGS) entry which is preliminary data.</text>
</comment>
<organism evidence="2 3">
    <name type="scientific">Cellulomonas cellasea</name>
    <dbReference type="NCBI Taxonomy" id="43670"/>
    <lineage>
        <taxon>Bacteria</taxon>
        <taxon>Bacillati</taxon>
        <taxon>Actinomycetota</taxon>
        <taxon>Actinomycetes</taxon>
        <taxon>Micrococcales</taxon>
        <taxon>Cellulomonadaceae</taxon>
        <taxon>Cellulomonas</taxon>
    </lineage>
</organism>
<dbReference type="InterPro" id="IPR025669">
    <property type="entry name" value="AAA_dom"/>
</dbReference>
<proteinExistence type="predicted"/>
<dbReference type="InterPro" id="IPR027417">
    <property type="entry name" value="P-loop_NTPase"/>
</dbReference>
<evidence type="ECO:0000313" key="3">
    <source>
        <dbReference type="Proteomes" id="UP000518206"/>
    </source>
</evidence>
<dbReference type="PANTHER" id="PTHR13696:SF99">
    <property type="entry name" value="COBYRINIC ACID AC-DIAMIDE SYNTHASE"/>
    <property type="match status" value="1"/>
</dbReference>
<accession>A0A7W4UK24</accession>
<evidence type="ECO:0000313" key="2">
    <source>
        <dbReference type="EMBL" id="MBB2925574.1"/>
    </source>
</evidence>
<dbReference type="Gene3D" id="3.40.50.300">
    <property type="entry name" value="P-loop containing nucleotide triphosphate hydrolases"/>
    <property type="match status" value="1"/>
</dbReference>
<reference evidence="2 3" key="2">
    <citation type="submission" date="2020-08" db="EMBL/GenBank/DDBJ databases">
        <authorList>
            <person name="Partida-Martinez L."/>
            <person name="Huntemann M."/>
            <person name="Clum A."/>
            <person name="Wang J."/>
            <person name="Palaniappan K."/>
            <person name="Ritter S."/>
            <person name="Chen I.-M."/>
            <person name="Stamatis D."/>
            <person name="Reddy T."/>
            <person name="O'Malley R."/>
            <person name="Daum C."/>
            <person name="Shapiro N."/>
            <person name="Ivanova N."/>
            <person name="Kyrpides N."/>
            <person name="Woyke T."/>
        </authorList>
    </citation>
    <scope>NUCLEOTIDE SEQUENCE [LARGE SCALE GENOMIC DNA]</scope>
    <source>
        <strain evidence="2 3">RAS26</strain>
    </source>
</reference>